<dbReference type="EMBL" id="MT726211">
    <property type="protein sequence ID" value="QTK22283.1"/>
    <property type="molecule type" value="Genomic_DNA"/>
</dbReference>
<reference evidence="1" key="1">
    <citation type="journal article" date="2021" name="Commun. Biol.">
        <title>Genomic insights into the host specific adaptation of the Pneumocystis genus.</title>
        <authorList>
            <person name="Cisse O.H."/>
            <person name="Ma L."/>
            <person name="Dekker J.P."/>
            <person name="Khil P.P."/>
            <person name="Youn J.-H."/>
            <person name="Brenchley J.M."/>
            <person name="Blair R."/>
            <person name="Pahar B."/>
            <person name="Chabe M."/>
            <person name="Van Rompay K.K.A."/>
            <person name="Keesler R."/>
            <person name="Sukura A."/>
            <person name="Hirsch V."/>
            <person name="Kutty G."/>
            <person name="Liu Y."/>
            <person name="Peng L."/>
            <person name="Chen J."/>
            <person name="Song J."/>
            <person name="Weissenbacher-Lang C."/>
            <person name="Xu J."/>
            <person name="Upham N.S."/>
            <person name="Stajich J.E."/>
            <person name="Cuomo C.A."/>
            <person name="Cushion M.T."/>
            <person name="Kovacs J.A."/>
        </authorList>
    </citation>
    <scope>NUCLEOTIDE SEQUENCE</scope>
    <source>
        <strain evidence="1">2A/95-19#1A</strain>
    </source>
</reference>
<gene>
    <name evidence="1" type="primary">orf139</name>
</gene>
<protein>
    <submittedName>
        <fullName evidence="1">Uncharacterized protein</fullName>
    </submittedName>
</protein>
<dbReference type="AlphaFoldDB" id="A0A8A6W595"/>
<organism evidence="1">
    <name type="scientific">Pneumocystis wakefieldiae</name>
    <dbReference type="NCBI Taxonomy" id="38082"/>
    <lineage>
        <taxon>Eukaryota</taxon>
        <taxon>Fungi</taxon>
        <taxon>Dikarya</taxon>
        <taxon>Ascomycota</taxon>
        <taxon>Taphrinomycotina</taxon>
        <taxon>Pneumocystomycetes</taxon>
        <taxon>Pneumocystaceae</taxon>
        <taxon>Pneumocystis</taxon>
    </lineage>
</organism>
<dbReference type="GeneID" id="70587534"/>
<sequence length="76" mass="8866">MVSVKVRIVVCRTENGWSHMDRLKQHRGMAGIIMNPSQAYLFIINTWEYKKVLSESGYRSILAFDTSPFIDKKEDE</sequence>
<accession>A0A8A6W595</accession>
<evidence type="ECO:0000313" key="1">
    <source>
        <dbReference type="EMBL" id="QTK22283.1"/>
    </source>
</evidence>
<name>A0A8A6W595_9ASCO</name>
<dbReference type="RefSeq" id="YP_010248519.1">
    <property type="nucleotide sequence ID" value="NC_060318.1"/>
</dbReference>
<geneLocation type="mitochondrion" evidence="1"/>
<proteinExistence type="predicted"/>
<keyword evidence="1" id="KW-0496">Mitochondrion</keyword>